<protein>
    <recommendedName>
        <fullName evidence="2">Protein Mom</fullName>
    </recommendedName>
</protein>
<dbReference type="EMBL" id="LR798326">
    <property type="protein sequence ID" value="CAB5224214.1"/>
    <property type="molecule type" value="Genomic_DNA"/>
</dbReference>
<gene>
    <name evidence="1" type="ORF">UFOVP387_42</name>
</gene>
<sequence length="210" mass="24871">MSIKDKYIVKSIDSYLCKDWLLNKHYAKRLCSISYSFGLFNNDILIGILTIGKPASNQLCIGVCGIENSKYVYELNRLCINENIEKNVLSYFLSKSLKMIKDNMILISYADTKMNHTGYIYQATNWIYTGKTKERTDIGFEDNKHSRHYNKDIDYTNRKFRSSKHRYIYFIGKLKNKFKKELKYKIESYPKGNNKRYDASYKPTIQIELF</sequence>
<evidence type="ECO:0008006" key="2">
    <source>
        <dbReference type="Google" id="ProtNLM"/>
    </source>
</evidence>
<name>A0A6J7X262_9CAUD</name>
<proteinExistence type="predicted"/>
<evidence type="ECO:0000313" key="1">
    <source>
        <dbReference type="EMBL" id="CAB5224214.1"/>
    </source>
</evidence>
<reference evidence="1" key="1">
    <citation type="submission" date="2020-05" db="EMBL/GenBank/DDBJ databases">
        <authorList>
            <person name="Chiriac C."/>
            <person name="Salcher M."/>
            <person name="Ghai R."/>
            <person name="Kavagutti S V."/>
        </authorList>
    </citation>
    <scope>NUCLEOTIDE SEQUENCE</scope>
</reference>
<dbReference type="InterPro" id="IPR057895">
    <property type="entry name" value="Mom"/>
</dbReference>
<organism evidence="1">
    <name type="scientific">uncultured Caudovirales phage</name>
    <dbReference type="NCBI Taxonomy" id="2100421"/>
    <lineage>
        <taxon>Viruses</taxon>
        <taxon>Duplodnaviria</taxon>
        <taxon>Heunggongvirae</taxon>
        <taxon>Uroviricota</taxon>
        <taxon>Caudoviricetes</taxon>
        <taxon>Peduoviridae</taxon>
        <taxon>Maltschvirus</taxon>
        <taxon>Maltschvirus maltsch</taxon>
    </lineage>
</organism>
<dbReference type="Pfam" id="PF25680">
    <property type="entry name" value="Mom"/>
    <property type="match status" value="1"/>
</dbReference>
<accession>A0A6J7X262</accession>